<protein>
    <submittedName>
        <fullName evidence="1">Uncharacterized protein</fullName>
    </submittedName>
</protein>
<evidence type="ECO:0000313" key="1">
    <source>
        <dbReference type="Ensembl" id="ENSCSAVP00000000606.1"/>
    </source>
</evidence>
<dbReference type="InParanoid" id="H2Y5K8"/>
<evidence type="ECO:0000313" key="2">
    <source>
        <dbReference type="Proteomes" id="UP000007875"/>
    </source>
</evidence>
<reference evidence="1" key="2">
    <citation type="submission" date="2025-08" db="UniProtKB">
        <authorList>
            <consortium name="Ensembl"/>
        </authorList>
    </citation>
    <scope>IDENTIFICATION</scope>
</reference>
<dbReference type="AlphaFoldDB" id="H2Y5K8"/>
<reference evidence="1" key="3">
    <citation type="submission" date="2025-09" db="UniProtKB">
        <authorList>
            <consortium name="Ensembl"/>
        </authorList>
    </citation>
    <scope>IDENTIFICATION</scope>
</reference>
<sequence length="207" mass="22631">MSNSIAQSPIIGVRLLANLFLQYSHTFTQSIYKSIKDNPWSTTCSGMADRFGKPKQIMVAFSTFLPYLAKESFAITKQWSNGDECFIVGLKSDSRIIFGIANLGSKGCSRSLSLSGLEDQEVSDAFSVTYNNGTVSMVATDPSEALVVKLPFDYDVFSAESDNESDAIEFDVTVSPNASATLVFNLSKKEESIPGDTEKNRAERSEL</sequence>
<dbReference type="Proteomes" id="UP000007875">
    <property type="component" value="Unassembled WGS sequence"/>
</dbReference>
<proteinExistence type="predicted"/>
<dbReference type="Ensembl" id="ENSCSAVT00000000613.1">
    <property type="protein sequence ID" value="ENSCSAVP00000000606.1"/>
    <property type="gene ID" value="ENSCSAVG00000000338.1"/>
</dbReference>
<dbReference type="OMA" id="WTNTEDC"/>
<accession>H2Y5K8</accession>
<dbReference type="HOGENOM" id="CLU_1325990_0_0_1"/>
<reference evidence="2" key="1">
    <citation type="submission" date="2003-08" db="EMBL/GenBank/DDBJ databases">
        <authorList>
            <person name="Birren B."/>
            <person name="Nusbaum C."/>
            <person name="Abebe A."/>
            <person name="Abouelleil A."/>
            <person name="Adekoya E."/>
            <person name="Ait-zahra M."/>
            <person name="Allen N."/>
            <person name="Allen T."/>
            <person name="An P."/>
            <person name="Anderson M."/>
            <person name="Anderson S."/>
            <person name="Arachchi H."/>
            <person name="Armbruster J."/>
            <person name="Bachantsang P."/>
            <person name="Baldwin J."/>
            <person name="Barry A."/>
            <person name="Bayul T."/>
            <person name="Blitshsteyn B."/>
            <person name="Bloom T."/>
            <person name="Blye J."/>
            <person name="Boguslavskiy L."/>
            <person name="Borowsky M."/>
            <person name="Boukhgalter B."/>
            <person name="Brunache A."/>
            <person name="Butler J."/>
            <person name="Calixte N."/>
            <person name="Calvo S."/>
            <person name="Camarata J."/>
            <person name="Campo K."/>
            <person name="Chang J."/>
            <person name="Cheshatsang Y."/>
            <person name="Citroen M."/>
            <person name="Collymore A."/>
            <person name="Considine T."/>
            <person name="Cook A."/>
            <person name="Cooke P."/>
            <person name="Corum B."/>
            <person name="Cuomo C."/>
            <person name="David R."/>
            <person name="Dawoe T."/>
            <person name="Degray S."/>
            <person name="Dodge S."/>
            <person name="Dooley K."/>
            <person name="Dorje P."/>
            <person name="Dorjee K."/>
            <person name="Dorris L."/>
            <person name="Duffey N."/>
            <person name="Dupes A."/>
            <person name="Elkins T."/>
            <person name="Engels R."/>
            <person name="Erickson J."/>
            <person name="Farina A."/>
            <person name="Faro S."/>
            <person name="Ferreira P."/>
            <person name="Fischer H."/>
            <person name="Fitzgerald M."/>
            <person name="Foley K."/>
            <person name="Gage D."/>
            <person name="Galagan J."/>
            <person name="Gearin G."/>
            <person name="Gnerre S."/>
            <person name="Gnirke A."/>
            <person name="Goyette A."/>
            <person name="Graham J."/>
            <person name="Grandbois E."/>
            <person name="Gyaltsen K."/>
            <person name="Hafez N."/>
            <person name="Hagopian D."/>
            <person name="Hagos B."/>
            <person name="Hall J."/>
            <person name="Hatcher B."/>
            <person name="Heller A."/>
            <person name="Higgins H."/>
            <person name="Honan T."/>
            <person name="Horn A."/>
            <person name="Houde N."/>
            <person name="Hughes L."/>
            <person name="Hulme W."/>
            <person name="Husby E."/>
            <person name="Iliev I."/>
            <person name="Jaffe D."/>
            <person name="Jones C."/>
            <person name="Kamal M."/>
            <person name="Kamat A."/>
            <person name="Kamvysselis M."/>
            <person name="Karlsson E."/>
            <person name="Kells C."/>
            <person name="Kieu A."/>
            <person name="Kisner P."/>
            <person name="Kodira C."/>
            <person name="Kulbokas E."/>
            <person name="Labutti K."/>
            <person name="Lama D."/>
            <person name="Landers T."/>
            <person name="Leger J."/>
            <person name="Levine S."/>
            <person name="Lewis D."/>
            <person name="Lewis T."/>
            <person name="Lindblad-toh K."/>
            <person name="Liu X."/>
            <person name="Lokyitsang T."/>
            <person name="Lokyitsang Y."/>
            <person name="Lucien O."/>
            <person name="Lui A."/>
            <person name="Ma L.J."/>
            <person name="Mabbitt R."/>
            <person name="Macdonald J."/>
            <person name="Maclean C."/>
            <person name="Major J."/>
            <person name="Manning J."/>
            <person name="Marabella R."/>
            <person name="Maru K."/>
            <person name="Matthews C."/>
            <person name="Mauceli E."/>
            <person name="Mccarthy M."/>
            <person name="Mcdonough S."/>
            <person name="Mcghee T."/>
            <person name="Meldrim J."/>
            <person name="Meneus L."/>
            <person name="Mesirov J."/>
            <person name="Mihalev A."/>
            <person name="Mihova T."/>
            <person name="Mikkelsen T."/>
            <person name="Mlenga V."/>
            <person name="Moru K."/>
            <person name="Mozes J."/>
            <person name="Mulrain L."/>
            <person name="Munson G."/>
            <person name="Naylor J."/>
            <person name="Newes C."/>
            <person name="Nguyen C."/>
            <person name="Nguyen N."/>
            <person name="Nguyen T."/>
            <person name="Nicol R."/>
            <person name="Nielsen C."/>
            <person name="Nizzari M."/>
            <person name="Norbu C."/>
            <person name="Norbu N."/>
            <person name="O'donnell P."/>
            <person name="Okoawo O."/>
            <person name="O'leary S."/>
            <person name="Omotosho B."/>
            <person name="O'neill K."/>
            <person name="Osman S."/>
            <person name="Parker S."/>
            <person name="Perrin D."/>
            <person name="Phunkhang P."/>
            <person name="Piqani B."/>
            <person name="Purcell S."/>
            <person name="Rachupka T."/>
            <person name="Ramasamy U."/>
            <person name="Rameau R."/>
            <person name="Ray V."/>
            <person name="Raymond C."/>
            <person name="Retta R."/>
            <person name="Richardson S."/>
            <person name="Rise C."/>
            <person name="Rodriguez J."/>
            <person name="Rogers J."/>
            <person name="Rogov P."/>
            <person name="Rutman M."/>
            <person name="Schupbach R."/>
            <person name="Seaman C."/>
            <person name="Settipalli S."/>
            <person name="Sharpe T."/>
            <person name="Sheridan J."/>
            <person name="Sherpa N."/>
            <person name="Shi J."/>
            <person name="Smirnov S."/>
            <person name="Smith C."/>
            <person name="Sougnez C."/>
            <person name="Spencer B."/>
            <person name="Stalker J."/>
            <person name="Stange-thomann N."/>
            <person name="Stavropoulos S."/>
            <person name="Stetson K."/>
            <person name="Stone C."/>
            <person name="Stone S."/>
            <person name="Stubbs M."/>
            <person name="Talamas J."/>
            <person name="Tchuinga P."/>
            <person name="Tenzing P."/>
            <person name="Tesfaye S."/>
            <person name="Theodore J."/>
            <person name="Thoulutsang Y."/>
            <person name="Topham K."/>
            <person name="Towey S."/>
            <person name="Tsamla T."/>
            <person name="Tsomo N."/>
            <person name="Vallee D."/>
            <person name="Vassiliev H."/>
            <person name="Venkataraman V."/>
            <person name="Vinson J."/>
            <person name="Vo A."/>
            <person name="Wade C."/>
            <person name="Wang S."/>
            <person name="Wangchuk T."/>
            <person name="Wangdi T."/>
            <person name="Whittaker C."/>
            <person name="Wilkinson J."/>
            <person name="Wu Y."/>
            <person name="Wyman D."/>
            <person name="Yadav S."/>
            <person name="Yang S."/>
            <person name="Yang X."/>
            <person name="Yeager S."/>
            <person name="Yee E."/>
            <person name="Young G."/>
            <person name="Zainoun J."/>
            <person name="Zembeck L."/>
            <person name="Zimmer A."/>
            <person name="Zody M."/>
            <person name="Lander E."/>
        </authorList>
    </citation>
    <scope>NUCLEOTIDE SEQUENCE [LARGE SCALE GENOMIC DNA]</scope>
</reference>
<organism evidence="1 2">
    <name type="scientific">Ciona savignyi</name>
    <name type="common">Pacific transparent sea squirt</name>
    <dbReference type="NCBI Taxonomy" id="51511"/>
    <lineage>
        <taxon>Eukaryota</taxon>
        <taxon>Metazoa</taxon>
        <taxon>Chordata</taxon>
        <taxon>Tunicata</taxon>
        <taxon>Ascidiacea</taxon>
        <taxon>Phlebobranchia</taxon>
        <taxon>Cionidae</taxon>
        <taxon>Ciona</taxon>
    </lineage>
</organism>
<name>H2Y5K8_CIOSA</name>
<keyword evidence="2" id="KW-1185">Reference proteome</keyword>
<dbReference type="GeneTree" id="ENSGT00390000017078"/>